<feature type="transmembrane region" description="Helical" evidence="7">
    <location>
        <begin position="79"/>
        <end position="96"/>
    </location>
</feature>
<protein>
    <submittedName>
        <fullName evidence="8">DoxX family protein</fullName>
    </submittedName>
</protein>
<evidence type="ECO:0000256" key="2">
    <source>
        <dbReference type="ARBA" id="ARBA00006679"/>
    </source>
</evidence>
<name>A0A0N0RQR6_9FLAO</name>
<evidence type="ECO:0000256" key="4">
    <source>
        <dbReference type="ARBA" id="ARBA00022692"/>
    </source>
</evidence>
<organism evidence="8 9">
    <name type="scientific">Flavobacterium akiainvivens</name>
    <dbReference type="NCBI Taxonomy" id="1202724"/>
    <lineage>
        <taxon>Bacteria</taxon>
        <taxon>Pseudomonadati</taxon>
        <taxon>Bacteroidota</taxon>
        <taxon>Flavobacteriia</taxon>
        <taxon>Flavobacteriales</taxon>
        <taxon>Flavobacteriaceae</taxon>
        <taxon>Flavobacterium</taxon>
    </lineage>
</organism>
<dbReference type="EMBL" id="LIYD01000005">
    <property type="protein sequence ID" value="KOS06222.1"/>
    <property type="molecule type" value="Genomic_DNA"/>
</dbReference>
<dbReference type="Proteomes" id="UP000037755">
    <property type="component" value="Unassembled WGS sequence"/>
</dbReference>
<keyword evidence="5 7" id="KW-1133">Transmembrane helix</keyword>
<feature type="transmembrane region" description="Helical" evidence="7">
    <location>
        <begin position="12"/>
        <end position="34"/>
    </location>
</feature>
<evidence type="ECO:0000256" key="1">
    <source>
        <dbReference type="ARBA" id="ARBA00004651"/>
    </source>
</evidence>
<dbReference type="STRING" id="1202724.AM493_09395"/>
<dbReference type="InterPro" id="IPR032808">
    <property type="entry name" value="DoxX"/>
</dbReference>
<proteinExistence type="inferred from homology"/>
<evidence type="ECO:0000256" key="7">
    <source>
        <dbReference type="SAM" id="Phobius"/>
    </source>
</evidence>
<dbReference type="Pfam" id="PF07681">
    <property type="entry name" value="DoxX"/>
    <property type="match status" value="1"/>
</dbReference>
<gene>
    <name evidence="8" type="ORF">AM493_09395</name>
</gene>
<evidence type="ECO:0000313" key="8">
    <source>
        <dbReference type="EMBL" id="KOS06222.1"/>
    </source>
</evidence>
<accession>A0A0N0RQR6</accession>
<dbReference type="RefSeq" id="WP_054407718.1">
    <property type="nucleotide sequence ID" value="NZ_FOYA01000014.1"/>
</dbReference>
<dbReference type="PATRIC" id="fig|1202724.3.peg.1950"/>
<comment type="subcellular location">
    <subcellularLocation>
        <location evidence="1">Cell membrane</location>
        <topology evidence="1">Multi-pass membrane protein</topology>
    </subcellularLocation>
</comment>
<dbReference type="AlphaFoldDB" id="A0A0N0RQR6"/>
<dbReference type="GO" id="GO:0005886">
    <property type="term" value="C:plasma membrane"/>
    <property type="evidence" value="ECO:0007669"/>
    <property type="project" value="UniProtKB-SubCell"/>
</dbReference>
<dbReference type="PANTHER" id="PTHR33452">
    <property type="entry name" value="OXIDOREDUCTASE CATD-RELATED"/>
    <property type="match status" value="1"/>
</dbReference>
<feature type="transmembrane region" description="Helical" evidence="7">
    <location>
        <begin position="108"/>
        <end position="127"/>
    </location>
</feature>
<sequence>MWIFDSSIDKKMNSFALLLLRIVVGCFMLTHGVAKYKTLMDGGEFADPIGIGSSASLWLAVFAELVCSALLIIGFATRIAVVPLLITMIVAVFIVHSADPFGNKEVGGLYLIIYVLLLITGGGKYSIDGLIGKKNKKRGYY</sequence>
<feature type="transmembrane region" description="Helical" evidence="7">
    <location>
        <begin position="54"/>
        <end position="72"/>
    </location>
</feature>
<keyword evidence="3" id="KW-1003">Cell membrane</keyword>
<dbReference type="PANTHER" id="PTHR33452:SF1">
    <property type="entry name" value="INNER MEMBRANE PROTEIN YPHA-RELATED"/>
    <property type="match status" value="1"/>
</dbReference>
<keyword evidence="6 7" id="KW-0472">Membrane</keyword>
<evidence type="ECO:0000256" key="3">
    <source>
        <dbReference type="ARBA" id="ARBA00022475"/>
    </source>
</evidence>
<comment type="caution">
    <text evidence="8">The sequence shown here is derived from an EMBL/GenBank/DDBJ whole genome shotgun (WGS) entry which is preliminary data.</text>
</comment>
<evidence type="ECO:0000256" key="5">
    <source>
        <dbReference type="ARBA" id="ARBA00022989"/>
    </source>
</evidence>
<reference evidence="8 9" key="1">
    <citation type="submission" date="2015-08" db="EMBL/GenBank/DDBJ databases">
        <title>Whole genome sequence of Flavobacterium akiainvivens IK-1T, from decaying Wikstroemia oahuensis, an endemic Hawaiian shrub.</title>
        <authorList>
            <person name="Wan X."/>
            <person name="Hou S."/>
            <person name="Saito J."/>
            <person name="Donachie S."/>
        </authorList>
    </citation>
    <scope>NUCLEOTIDE SEQUENCE [LARGE SCALE GENOMIC DNA]</scope>
    <source>
        <strain evidence="8 9">IK-1</strain>
    </source>
</reference>
<comment type="similarity">
    <text evidence="2">Belongs to the DoxX family.</text>
</comment>
<dbReference type="OrthoDB" id="9813193at2"/>
<keyword evidence="9" id="KW-1185">Reference proteome</keyword>
<dbReference type="InterPro" id="IPR051907">
    <property type="entry name" value="DoxX-like_oxidoreductase"/>
</dbReference>
<evidence type="ECO:0000313" key="9">
    <source>
        <dbReference type="Proteomes" id="UP000037755"/>
    </source>
</evidence>
<keyword evidence="4 7" id="KW-0812">Transmembrane</keyword>
<evidence type="ECO:0000256" key="6">
    <source>
        <dbReference type="ARBA" id="ARBA00023136"/>
    </source>
</evidence>